<dbReference type="EMBL" id="JAQQAF010000001">
    <property type="protein sequence ID" value="KAJ8511326.1"/>
    <property type="molecule type" value="Genomic_DNA"/>
</dbReference>
<reference evidence="2 3" key="1">
    <citation type="submission" date="2022-12" db="EMBL/GenBank/DDBJ databases">
        <title>Chromosome-scale assembly of the Ensete ventricosum genome.</title>
        <authorList>
            <person name="Dussert Y."/>
            <person name="Stocks J."/>
            <person name="Wendawek A."/>
            <person name="Woldeyes F."/>
            <person name="Nichols R.A."/>
            <person name="Borrell J.S."/>
        </authorList>
    </citation>
    <scope>NUCLEOTIDE SEQUENCE [LARGE SCALE GENOMIC DNA]</scope>
    <source>
        <strain evidence="3">cv. Maze</strain>
        <tissue evidence="2">Seeds</tissue>
    </source>
</reference>
<comment type="caution">
    <text evidence="2">The sequence shown here is derived from an EMBL/GenBank/DDBJ whole genome shotgun (WGS) entry which is preliminary data.</text>
</comment>
<name>A0AAV8QD96_ENSVE</name>
<gene>
    <name evidence="2" type="ORF">OPV22_001760</name>
</gene>
<dbReference type="Proteomes" id="UP001222027">
    <property type="component" value="Unassembled WGS sequence"/>
</dbReference>
<evidence type="ECO:0000256" key="1">
    <source>
        <dbReference type="SAM" id="MobiDB-lite"/>
    </source>
</evidence>
<organism evidence="2 3">
    <name type="scientific">Ensete ventricosum</name>
    <name type="common">Abyssinian banana</name>
    <name type="synonym">Musa ensete</name>
    <dbReference type="NCBI Taxonomy" id="4639"/>
    <lineage>
        <taxon>Eukaryota</taxon>
        <taxon>Viridiplantae</taxon>
        <taxon>Streptophyta</taxon>
        <taxon>Embryophyta</taxon>
        <taxon>Tracheophyta</taxon>
        <taxon>Spermatophyta</taxon>
        <taxon>Magnoliopsida</taxon>
        <taxon>Liliopsida</taxon>
        <taxon>Zingiberales</taxon>
        <taxon>Musaceae</taxon>
        <taxon>Ensete</taxon>
    </lineage>
</organism>
<feature type="region of interest" description="Disordered" evidence="1">
    <location>
        <begin position="63"/>
        <end position="86"/>
    </location>
</feature>
<keyword evidence="3" id="KW-1185">Reference proteome</keyword>
<evidence type="ECO:0000313" key="3">
    <source>
        <dbReference type="Proteomes" id="UP001222027"/>
    </source>
</evidence>
<accession>A0AAV8QD96</accession>
<dbReference type="AlphaFoldDB" id="A0AAV8QD96"/>
<proteinExistence type="predicted"/>
<protein>
    <submittedName>
        <fullName evidence="2">Uncharacterized protein</fullName>
    </submittedName>
</protein>
<evidence type="ECO:0000313" key="2">
    <source>
        <dbReference type="EMBL" id="KAJ8511326.1"/>
    </source>
</evidence>
<sequence>MTPISAVCCVCSEGKLCITLEGRKVFVELGHIITVVIAITLTVGERERGPPLSPSDPFFVVSAEPPHPPGTDTTKCPTHAEPGSLPHGARRVPLSLGVKFRAFFLRVGIVLVGNDGVEVRHEEGFVGFELKFGDKDEKFHGFSIWCRSFLFFLHRLPQFRSERRNISDALKDLKNWLVWKVSSVMNSSKAS</sequence>